<accession>A0A328NQT6</accession>
<dbReference type="EMBL" id="PYAG01000005">
    <property type="protein sequence ID" value="RAO37386.1"/>
    <property type="molecule type" value="Genomic_DNA"/>
</dbReference>
<dbReference type="Proteomes" id="UP000249419">
    <property type="component" value="Unassembled WGS sequence"/>
</dbReference>
<feature type="region of interest" description="Disordered" evidence="1">
    <location>
        <begin position="70"/>
        <end position="105"/>
    </location>
</feature>
<evidence type="ECO:0000256" key="1">
    <source>
        <dbReference type="SAM" id="MobiDB-lite"/>
    </source>
</evidence>
<evidence type="ECO:0000313" key="4">
    <source>
        <dbReference type="Proteomes" id="UP000249419"/>
    </source>
</evidence>
<proteinExistence type="predicted"/>
<reference evidence="3 4" key="1">
    <citation type="submission" date="2018-03" db="EMBL/GenBank/DDBJ databases">
        <title>Defining the species Micromonospora saelicesensis and Micromonospora noduli under the framework of genomics.</title>
        <authorList>
            <person name="Riesco R."/>
            <person name="Trujillo M.E."/>
        </authorList>
    </citation>
    <scope>NUCLEOTIDE SEQUENCE [LARGE SCALE GENOMIC DNA]</scope>
    <source>
        <strain evidence="3 4">PSN13</strain>
    </source>
</reference>
<keyword evidence="2" id="KW-0472">Membrane</keyword>
<gene>
    <name evidence="3" type="ORF">PSN13_01368</name>
</gene>
<organism evidence="3 4">
    <name type="scientific">Micromonospora saelicesensis</name>
    <dbReference type="NCBI Taxonomy" id="285676"/>
    <lineage>
        <taxon>Bacteria</taxon>
        <taxon>Bacillati</taxon>
        <taxon>Actinomycetota</taxon>
        <taxon>Actinomycetes</taxon>
        <taxon>Micromonosporales</taxon>
        <taxon>Micromonosporaceae</taxon>
        <taxon>Micromonospora</taxon>
    </lineage>
</organism>
<feature type="transmembrane region" description="Helical" evidence="2">
    <location>
        <begin position="34"/>
        <end position="54"/>
    </location>
</feature>
<evidence type="ECO:0000256" key="2">
    <source>
        <dbReference type="SAM" id="Phobius"/>
    </source>
</evidence>
<name>A0A328NQT6_9ACTN</name>
<evidence type="ECO:0000313" key="3">
    <source>
        <dbReference type="EMBL" id="RAO37386.1"/>
    </source>
</evidence>
<dbReference type="RefSeq" id="WP_146766123.1">
    <property type="nucleotide sequence ID" value="NZ_CP192017.1"/>
</dbReference>
<dbReference type="AlphaFoldDB" id="A0A328NQT6"/>
<keyword evidence="2" id="KW-0812">Transmembrane</keyword>
<sequence length="105" mass="11798">MRFRKSRLWLTIAVAAAVLVFAVALLVSRSVIDALLMIAIVAALTGLYHLRRYARAVLLYRRRWELRRRHPDGEPVSSVPVAGRRDVTASGATSVAPGRHVRNRR</sequence>
<protein>
    <submittedName>
        <fullName evidence="3">Uncharacterized protein</fullName>
    </submittedName>
</protein>
<comment type="caution">
    <text evidence="3">The sequence shown here is derived from an EMBL/GenBank/DDBJ whole genome shotgun (WGS) entry which is preliminary data.</text>
</comment>
<keyword evidence="2" id="KW-1133">Transmembrane helix</keyword>